<organism evidence="2">
    <name type="scientific">uncultured marine virus</name>
    <dbReference type="NCBI Taxonomy" id="186617"/>
    <lineage>
        <taxon>Viruses</taxon>
        <taxon>environmental samples</taxon>
    </lineage>
</organism>
<evidence type="ECO:0000313" key="2">
    <source>
        <dbReference type="EMBL" id="AKH48147.1"/>
    </source>
</evidence>
<dbReference type="EMBL" id="KR029601">
    <property type="protein sequence ID" value="AKH48147.1"/>
    <property type="molecule type" value="Genomic_DNA"/>
</dbReference>
<feature type="compositionally biased region" description="Low complexity" evidence="1">
    <location>
        <begin position="13"/>
        <end position="23"/>
    </location>
</feature>
<proteinExistence type="predicted"/>
<sequence>MARACYPRSHCASQRQSQSQSQSRKGETMRDRRRPKTIPPDHANYFALDVEGRGETWWRVPFPIFIAPLLQAHADAVLRDQSSLERAMETMMVAGAAIGLCWCDPERELHAGKREHGSDLIGYGEAVLDELHDDGWTAAQVGEVAPAIIKRITAAAATANSEVQARVGFSRARRAEAH</sequence>
<protein>
    <submittedName>
        <fullName evidence="2">Uncharacterized protein</fullName>
    </submittedName>
</protein>
<evidence type="ECO:0000256" key="1">
    <source>
        <dbReference type="SAM" id="MobiDB-lite"/>
    </source>
</evidence>
<reference evidence="2" key="2">
    <citation type="submission" date="2015-03" db="EMBL/GenBank/DDBJ databases">
        <authorList>
            <person name="Chow C.-E.T."/>
            <person name="Winget D.M."/>
            <person name="White R.A.III."/>
            <person name="Hallam S.J."/>
            <person name="Suttle C.A."/>
        </authorList>
    </citation>
    <scope>NUCLEOTIDE SEQUENCE</scope>
    <source>
        <strain evidence="2">Oxic1_6</strain>
    </source>
</reference>
<name>A0A0F7L9U7_9VIRU</name>
<reference evidence="2" key="1">
    <citation type="journal article" date="2015" name="Front. Microbiol.">
        <title>Combining genomic sequencing methods to explore viral diversity and reveal potential virus-host interactions.</title>
        <authorList>
            <person name="Chow C.E."/>
            <person name="Winget D.M."/>
            <person name="White R.A.III."/>
            <person name="Hallam S.J."/>
            <person name="Suttle C.A."/>
        </authorList>
    </citation>
    <scope>NUCLEOTIDE SEQUENCE</scope>
    <source>
        <strain evidence="2">Oxic1_6</strain>
    </source>
</reference>
<feature type="region of interest" description="Disordered" evidence="1">
    <location>
        <begin position="1"/>
        <end position="42"/>
    </location>
</feature>
<accession>A0A0F7L9U7</accession>